<name>A0ACC3N9H0_9PEZI</name>
<evidence type="ECO:0000313" key="2">
    <source>
        <dbReference type="Proteomes" id="UP001281147"/>
    </source>
</evidence>
<accession>A0ACC3N9H0</accession>
<dbReference type="Proteomes" id="UP001281147">
    <property type="component" value="Unassembled WGS sequence"/>
</dbReference>
<dbReference type="EMBL" id="JAUTXU010000066">
    <property type="protein sequence ID" value="KAK3712902.1"/>
    <property type="molecule type" value="Genomic_DNA"/>
</dbReference>
<keyword evidence="2" id="KW-1185">Reference proteome</keyword>
<gene>
    <name evidence="1" type="ORF">LTR37_008787</name>
</gene>
<protein>
    <submittedName>
        <fullName evidence="1">Uncharacterized protein</fullName>
    </submittedName>
</protein>
<comment type="caution">
    <text evidence="1">The sequence shown here is derived from an EMBL/GenBank/DDBJ whole genome shotgun (WGS) entry which is preliminary data.</text>
</comment>
<evidence type="ECO:0000313" key="1">
    <source>
        <dbReference type="EMBL" id="KAK3712902.1"/>
    </source>
</evidence>
<sequence length="601" mass="65654">MSDSNTDDVQSRLLRNIQDISQDASTPIDVRTFEEADLILAKVLKGDERLSVIQPLVAVLPNLQQDPTPAVNLLVRFLEDFSYSEILSFGSQSLPWTDGLAVGEHMVSYNRLMLTLLRKATARSTDAAHVANLLNIDREIRTDPDAHLPEGGQGLMWKRIFGDKNIYGTFFEACSLSGPSSLKLSKNQRTLAQARLMEWLPTVGGMDWNTISRSHHPDIEAAYGVKKGLLEFATLHMVDYKDDVLMHRCLIDFYSDLLRITKWAGAAVAAPYDSSALRYLITQGVHARTTATYLQHPGTPVDPVDSMFLYGPAANYVATYASAYSDHFLASQMPKQVNERLMKALDITPGKWAHGHSPKHDLHLVASLPRKSLLPGSDGGGAWSSYPVSLLPSRSTNPDVLNTLAAVFHGPEQKALTFPPGSPLPADGGQDQTEAVYARALYYHHVANNPKFWQDIVRHADTVALKDLALAAINCLTAVITANWSTTSELTLPTSIAAPESGQLAILSPPALEYALPYLLKPPQTFANLVGGRGDAESAAYKIASANFDALRALHSRLMTQAEQQPQEGFEEILATLSKRLAEGPLSREGEVGGRIGTLDL</sequence>
<proteinExistence type="predicted"/>
<organism evidence="1 2">
    <name type="scientific">Vermiconidia calcicola</name>
    <dbReference type="NCBI Taxonomy" id="1690605"/>
    <lineage>
        <taxon>Eukaryota</taxon>
        <taxon>Fungi</taxon>
        <taxon>Dikarya</taxon>
        <taxon>Ascomycota</taxon>
        <taxon>Pezizomycotina</taxon>
        <taxon>Dothideomycetes</taxon>
        <taxon>Dothideomycetidae</taxon>
        <taxon>Mycosphaerellales</taxon>
        <taxon>Extremaceae</taxon>
        <taxon>Vermiconidia</taxon>
    </lineage>
</organism>
<reference evidence="1" key="1">
    <citation type="submission" date="2023-07" db="EMBL/GenBank/DDBJ databases">
        <title>Black Yeasts Isolated from many extreme environments.</title>
        <authorList>
            <person name="Coleine C."/>
            <person name="Stajich J.E."/>
            <person name="Selbmann L."/>
        </authorList>
    </citation>
    <scope>NUCLEOTIDE SEQUENCE</scope>
    <source>
        <strain evidence="1">CCFEE 5714</strain>
    </source>
</reference>